<dbReference type="EMBL" id="JAGPXD010000001">
    <property type="protein sequence ID" value="KAH7376496.1"/>
    <property type="molecule type" value="Genomic_DNA"/>
</dbReference>
<organism evidence="1 2">
    <name type="scientific">Plectosphaerella cucumerina</name>
    <dbReference type="NCBI Taxonomy" id="40658"/>
    <lineage>
        <taxon>Eukaryota</taxon>
        <taxon>Fungi</taxon>
        <taxon>Dikarya</taxon>
        <taxon>Ascomycota</taxon>
        <taxon>Pezizomycotina</taxon>
        <taxon>Sordariomycetes</taxon>
        <taxon>Hypocreomycetidae</taxon>
        <taxon>Glomerellales</taxon>
        <taxon>Plectosphaerellaceae</taxon>
        <taxon>Plectosphaerella</taxon>
    </lineage>
</organism>
<accession>A0A8K0TVZ2</accession>
<dbReference type="Proteomes" id="UP000813385">
    <property type="component" value="Unassembled WGS sequence"/>
</dbReference>
<reference evidence="1" key="1">
    <citation type="journal article" date="2021" name="Nat. Commun.">
        <title>Genetic determinants of endophytism in the Arabidopsis root mycobiome.</title>
        <authorList>
            <person name="Mesny F."/>
            <person name="Miyauchi S."/>
            <person name="Thiergart T."/>
            <person name="Pickel B."/>
            <person name="Atanasova L."/>
            <person name="Karlsson M."/>
            <person name="Huettel B."/>
            <person name="Barry K.W."/>
            <person name="Haridas S."/>
            <person name="Chen C."/>
            <person name="Bauer D."/>
            <person name="Andreopoulos W."/>
            <person name="Pangilinan J."/>
            <person name="LaButti K."/>
            <person name="Riley R."/>
            <person name="Lipzen A."/>
            <person name="Clum A."/>
            <person name="Drula E."/>
            <person name="Henrissat B."/>
            <person name="Kohler A."/>
            <person name="Grigoriev I.V."/>
            <person name="Martin F.M."/>
            <person name="Hacquard S."/>
        </authorList>
    </citation>
    <scope>NUCLEOTIDE SEQUENCE</scope>
    <source>
        <strain evidence="1">MPI-CAGE-AT-0016</strain>
    </source>
</reference>
<evidence type="ECO:0000313" key="1">
    <source>
        <dbReference type="EMBL" id="KAH7376496.1"/>
    </source>
</evidence>
<name>A0A8K0TVZ2_9PEZI</name>
<protein>
    <submittedName>
        <fullName evidence="1">Uncharacterized protein</fullName>
    </submittedName>
</protein>
<sequence>MSDERTAVLSPGPPAASRLAMAIEQGRHATSWSPPAVETMALNPIRGPRLPSSPRGPLLQPVSKSFTLSSKETTPNLLNCSQSGLNGQMEHRARLLIDSLLGAAGPSLTSARTLYSGTKCDASENTKDATPNLRALRCLHAASTARAPPAPNTTHKACLNRQIRITSRRKIPRQRARGRTDRLAIRPNLSQHLRATTSPLAPSIAASVKSIWLP</sequence>
<keyword evidence="2" id="KW-1185">Reference proteome</keyword>
<comment type="caution">
    <text evidence="1">The sequence shown here is derived from an EMBL/GenBank/DDBJ whole genome shotgun (WGS) entry which is preliminary data.</text>
</comment>
<dbReference type="AlphaFoldDB" id="A0A8K0TVZ2"/>
<gene>
    <name evidence="1" type="ORF">B0T11DRAFT_21591</name>
</gene>
<proteinExistence type="predicted"/>
<evidence type="ECO:0000313" key="2">
    <source>
        <dbReference type="Proteomes" id="UP000813385"/>
    </source>
</evidence>